<evidence type="ECO:0000256" key="1">
    <source>
        <dbReference type="SAM" id="MobiDB-lite"/>
    </source>
</evidence>
<comment type="caution">
    <text evidence="2">The sequence shown here is derived from an EMBL/GenBank/DDBJ whole genome shotgun (WGS) entry which is preliminary data.</text>
</comment>
<evidence type="ECO:0000313" key="3">
    <source>
        <dbReference type="Proteomes" id="UP001159363"/>
    </source>
</evidence>
<accession>A0ABQ9GJ36</accession>
<reference evidence="2 3" key="1">
    <citation type="submission" date="2023-02" db="EMBL/GenBank/DDBJ databases">
        <title>LHISI_Scaffold_Assembly.</title>
        <authorList>
            <person name="Stuart O.P."/>
            <person name="Cleave R."/>
            <person name="Magrath M.J.L."/>
            <person name="Mikheyev A.S."/>
        </authorList>
    </citation>
    <scope>NUCLEOTIDE SEQUENCE [LARGE SCALE GENOMIC DNA]</scope>
    <source>
        <strain evidence="2">Daus_M_001</strain>
        <tissue evidence="2">Leg muscle</tissue>
    </source>
</reference>
<keyword evidence="3" id="KW-1185">Reference proteome</keyword>
<feature type="region of interest" description="Disordered" evidence="1">
    <location>
        <begin position="1"/>
        <end position="36"/>
    </location>
</feature>
<dbReference type="EMBL" id="JARBHB010000011">
    <property type="protein sequence ID" value="KAJ8872076.1"/>
    <property type="molecule type" value="Genomic_DNA"/>
</dbReference>
<proteinExistence type="predicted"/>
<dbReference type="Proteomes" id="UP001159363">
    <property type="component" value="Chromosome 10"/>
</dbReference>
<organism evidence="2 3">
    <name type="scientific">Dryococelus australis</name>
    <dbReference type="NCBI Taxonomy" id="614101"/>
    <lineage>
        <taxon>Eukaryota</taxon>
        <taxon>Metazoa</taxon>
        <taxon>Ecdysozoa</taxon>
        <taxon>Arthropoda</taxon>
        <taxon>Hexapoda</taxon>
        <taxon>Insecta</taxon>
        <taxon>Pterygota</taxon>
        <taxon>Neoptera</taxon>
        <taxon>Polyneoptera</taxon>
        <taxon>Phasmatodea</taxon>
        <taxon>Verophasmatodea</taxon>
        <taxon>Anareolatae</taxon>
        <taxon>Phasmatidae</taxon>
        <taxon>Eurycanthinae</taxon>
        <taxon>Dryococelus</taxon>
    </lineage>
</organism>
<name>A0ABQ9GJ36_9NEOP</name>
<protein>
    <submittedName>
        <fullName evidence="2">Uncharacterized protein</fullName>
    </submittedName>
</protein>
<evidence type="ECO:0000313" key="2">
    <source>
        <dbReference type="EMBL" id="KAJ8872076.1"/>
    </source>
</evidence>
<gene>
    <name evidence="2" type="ORF">PR048_025677</name>
</gene>
<feature type="compositionally biased region" description="Basic and acidic residues" evidence="1">
    <location>
        <begin position="12"/>
        <end position="27"/>
    </location>
</feature>
<sequence length="165" mass="18548">MECGASINAGSRTDKLKLPKKGRESPQEKLSNPQAGDAVLLRIRPLSNKAAKFHTRFYSMWEGPHTIFEQRGNTLRLEDKWENIRKVQVTHVKQRSLPEYMQDAPVSQPIEQLTALMQPDGDIDPVRQQCSPVAASITFQEALPTPDLPPLQVKRSTDTTSSEDI</sequence>
<feature type="region of interest" description="Disordered" evidence="1">
    <location>
        <begin position="144"/>
        <end position="165"/>
    </location>
</feature>